<reference evidence="6 7" key="1">
    <citation type="submission" date="2014-02" db="EMBL/GenBank/DDBJ databases">
        <title>Single nucleus genome sequencing reveals high similarity among nuclei of an endomycorrhizal fungus.</title>
        <authorList>
            <person name="Lin K."/>
            <person name="Geurts R."/>
            <person name="Zhang Z."/>
            <person name="Limpens E."/>
            <person name="Saunders D.G."/>
            <person name="Mu D."/>
            <person name="Pang E."/>
            <person name="Cao H."/>
            <person name="Cha H."/>
            <person name="Lin T."/>
            <person name="Zhou Q."/>
            <person name="Shang Y."/>
            <person name="Li Y."/>
            <person name="Ivanov S."/>
            <person name="Sharma T."/>
            <person name="Velzen R.V."/>
            <person name="Ruijter N.D."/>
            <person name="Aanen D.K."/>
            <person name="Win J."/>
            <person name="Kamoun S."/>
            <person name="Bisseling T."/>
            <person name="Huang S."/>
        </authorList>
    </citation>
    <scope>NUCLEOTIDE SEQUENCE [LARGE SCALE GENOMIC DNA]</scope>
    <source>
        <strain evidence="7">DAOM197198w</strain>
    </source>
</reference>
<dbReference type="SUPFAM" id="SSF52540">
    <property type="entry name" value="P-loop containing nucleoside triphosphate hydrolases"/>
    <property type="match status" value="1"/>
</dbReference>
<keyword evidence="4" id="KW-0067">ATP-binding</keyword>
<keyword evidence="7" id="KW-1185">Reference proteome</keyword>
<evidence type="ECO:0000256" key="2">
    <source>
        <dbReference type="ARBA" id="ARBA00022801"/>
    </source>
</evidence>
<dbReference type="GO" id="GO:0004386">
    <property type="term" value="F:helicase activity"/>
    <property type="evidence" value="ECO:0007669"/>
    <property type="project" value="UniProtKB-KW"/>
</dbReference>
<dbReference type="GO" id="GO:0005524">
    <property type="term" value="F:ATP binding"/>
    <property type="evidence" value="ECO:0007669"/>
    <property type="project" value="UniProtKB-KW"/>
</dbReference>
<dbReference type="HOGENOM" id="CLU_230100_0_0_1"/>
<evidence type="ECO:0000313" key="6">
    <source>
        <dbReference type="EMBL" id="EXX68909.1"/>
    </source>
</evidence>
<proteinExistence type="predicted"/>
<evidence type="ECO:0000256" key="4">
    <source>
        <dbReference type="ARBA" id="ARBA00022840"/>
    </source>
</evidence>
<name>A0A015KMY7_RHIIW</name>
<evidence type="ECO:0008006" key="8">
    <source>
        <dbReference type="Google" id="ProtNLM"/>
    </source>
</evidence>
<evidence type="ECO:0000256" key="5">
    <source>
        <dbReference type="SAM" id="Coils"/>
    </source>
</evidence>
<sequence>MHANILEVLISELYGYHCLKRILFDFNLIKHIEQVELLKAVDIVADLVEKCPEHVNNLSLSEGFSVYKACTALLRTLRDYESVDNKEQHWHRRQTVGKNSLFPLSIKDEQHLTLLGMKMPQKLSDLPHFSRALEQRKIDSFENLMELFPCISCQRQALNYVFPDEYILEDESAPSRCFHLPFEFNEDDKLGPWDILLSEDAIKDLQHLESRPDVIRLIMQKLGQISSGAWDRHKLRCNAMQTSAIPVYEIVLPDNGLKILWQIDYGFTIRSNSLTQLVRIWAVTDNKEQIDQVLNDLSIVHQVYTSKQRHWCMEQRAKNNLVLPKILGDGEDTGSSEDRVYASRTEDELLMIHKKLVTNKFVPLSTNLYKSLVLGGLRFTFQVSKREYEIINCPTSAIVVGRSGTGKTTCIVFRQIASYLNSQIYENPSLCGNNRNFYKRQIFITVSYNLRHHVKKYFDRLLESAELAGKQITKAEFRKYREKKERGECVSTLTMREERDEEKELKEIPNTFNYLQLTDDKFPLFITFDKFFEMLQGTYGIKNQDFIIQKKLNADNIDLYDKDKERFNRITKDTEEIFVSYDRFRKKYWPSLNDYSKKKFDCELVYSEFSIIKGTNPEVDFLSREDYIDVSIKKYPAFCYNRDEIYDLFQHYEKMKAQRHEYDSMDRTLAIFRRAKKKALGSLHIHEVYIDECQDNHIMDLALILKVFDRTSSIFFAGDIAQCIAKGSSFRFQDLQALMYQWELTRKNDNILKPKLFDLNINYRSHNGILKLAASVVKLIQHLFPNSIDQLSSERSEVDGPLPIIVNEFKEEYFNILNNRPNELKFTYDICREMKFKKRSSLIEFGADQVIIVRNEEVKSRVMKLVDKGAMVLTVLDAKGMEFNDVLLYNFFTDSPACRKSERVPVFSHEKHYILSSELKHLYVAVTRARRNIWICDENTEYSLPIRVYWERCEEDREEDQEEDRVDQEEEVREEEDWEEYREEDRKKDQRLFRVKTISNLGQAKTFFSNLAKKSSPDEWDQKGRDYFEKQQYEQAIFGFTKSGNEKDRKLAYAYRLRQIARDSRDDDFNEDTIKSNFTNAARAFQECSRPDEAAKCYQKIGMYKEAGDIYAEDKNFESAAYSYLKAYMYLEAGKYFEKVEKYDDAAFAYKDGDLEIAAKFILSYKQEIKNRTFRHVARHIKNSYHSVAISDGKFDKAVDMYKILIDDNNDDDIDETLELILYICRIDMLKETIIYITSPSTLQKYLSKAKEFIMEFESRLISKSEKWNNLIEEFNLYSAYLDKDFNKVYEYIQFFRHRKELATEFHAVNIWLQILPQSSGIQSKHHYERLKNLQWMCELVFSFINIINNKKRNQIKKNFEDIFCIREVINLQKRQISFGNPLLNLVDKPFKSMIEISEENRNDQHIYDAIDVHRSILKCLVPRIFKHIQNADQKGRNIPDISYQLCYKFTSCEKSGCRRHHVKPTPSILYQRLMFSRLQYTVMIMFDDVLEKYLNYKQIKKIRNLQKWWTERLIKIHTRYQSPQVSCPEATYIKFPERETLIYPARKTWLFNFKDINNFEVILEYMFVFQWLQDRRSINKFNWKVSKTKILSHSNNLPIGFEYYKGHNKAIPVGNRLSSFFFHLYLNNVISAISNIKIFIQYAIDNAQLVNLVTSDAFGNLISLIEFTISLVFTIKPGYCDFCIPRAFLINYFEEFTAEPLIPDDQHNYDREKYLDMINNSFDQVQKLLNLLICEEQVYLSIILRLIRLLILVSLNETKLATKVIILFKNLNRKVFSAKIKKYLEKESLEQLTNVLCNDLKETGCDYLVIVYHYAKYTEVLSKFSRIEKNSFKKLRYKSTKEFHSALQQIKSPVNNQENVTTVNKLQVWYCKIRRSQKAIRKIQGWFRRVIKIRKIQAWFHKLEAVKKIQSWIRRVYKRVKSRQPGYDPTPNKIYNDMVVFCKSIAKEVNKKSVCVYNILLRGQTVDIVVKLLRLYKRMKAFINKCSPDSNKSNRRLELEDELRNNHYKEVEQALKSLSITENSAQHKEVNIKWLKKELQQAEDIIDQFQNWVDEYEDEVNSNKIFQQKEF</sequence>
<dbReference type="InterPro" id="IPR039904">
    <property type="entry name" value="TRANK1"/>
</dbReference>
<comment type="caution">
    <text evidence="6">The sequence shown here is derived from an EMBL/GenBank/DDBJ whole genome shotgun (WGS) entry which is preliminary data.</text>
</comment>
<accession>A0A015KMY7</accession>
<evidence type="ECO:0000256" key="1">
    <source>
        <dbReference type="ARBA" id="ARBA00022741"/>
    </source>
</evidence>
<dbReference type="OrthoDB" id="3156807at2759"/>
<keyword evidence="2" id="KW-0378">Hydrolase</keyword>
<dbReference type="Gene3D" id="3.40.50.300">
    <property type="entry name" value="P-loop containing nucleotide triphosphate hydrolases"/>
    <property type="match status" value="2"/>
</dbReference>
<protein>
    <recommendedName>
        <fullName evidence="8">P-loop containing nucleoside triphosphate hydrolase protein</fullName>
    </recommendedName>
</protein>
<keyword evidence="1" id="KW-0547">Nucleotide-binding</keyword>
<gene>
    <name evidence="6" type="ORF">RirG_100780</name>
</gene>
<evidence type="ECO:0000313" key="7">
    <source>
        <dbReference type="Proteomes" id="UP000022910"/>
    </source>
</evidence>
<dbReference type="Proteomes" id="UP000022910">
    <property type="component" value="Unassembled WGS sequence"/>
</dbReference>
<dbReference type="GO" id="GO:0016787">
    <property type="term" value="F:hydrolase activity"/>
    <property type="evidence" value="ECO:0007669"/>
    <property type="project" value="UniProtKB-KW"/>
</dbReference>
<dbReference type="PANTHER" id="PTHR21529">
    <property type="entry name" value="MAMMARY TURMOR VIRUS RECEPTOR HOMOLOG 1, 2 MTVR1, 2"/>
    <property type="match status" value="1"/>
</dbReference>
<dbReference type="Gene3D" id="1.10.10.160">
    <property type="match status" value="1"/>
</dbReference>
<evidence type="ECO:0000256" key="3">
    <source>
        <dbReference type="ARBA" id="ARBA00022806"/>
    </source>
</evidence>
<keyword evidence="5" id="KW-0175">Coiled coil</keyword>
<dbReference type="EMBL" id="JEMT01017077">
    <property type="protein sequence ID" value="EXX68909.1"/>
    <property type="molecule type" value="Genomic_DNA"/>
</dbReference>
<dbReference type="STRING" id="1432141.A0A015KMY7"/>
<dbReference type="InterPro" id="IPR013986">
    <property type="entry name" value="DExx_box_DNA_helicase_dom_sf"/>
</dbReference>
<dbReference type="PANTHER" id="PTHR21529:SF4">
    <property type="entry name" value="TPR AND ANKYRIN REPEAT-CONTAINING PROTEIN 1"/>
    <property type="match status" value="1"/>
</dbReference>
<organism evidence="6 7">
    <name type="scientific">Rhizophagus irregularis (strain DAOM 197198w)</name>
    <name type="common">Glomus intraradices</name>
    <dbReference type="NCBI Taxonomy" id="1432141"/>
    <lineage>
        <taxon>Eukaryota</taxon>
        <taxon>Fungi</taxon>
        <taxon>Fungi incertae sedis</taxon>
        <taxon>Mucoromycota</taxon>
        <taxon>Glomeromycotina</taxon>
        <taxon>Glomeromycetes</taxon>
        <taxon>Glomerales</taxon>
        <taxon>Glomeraceae</taxon>
        <taxon>Rhizophagus</taxon>
    </lineage>
</organism>
<keyword evidence="3" id="KW-0347">Helicase</keyword>
<dbReference type="InterPro" id="IPR027417">
    <property type="entry name" value="P-loop_NTPase"/>
</dbReference>
<feature type="coiled-coil region" evidence="5">
    <location>
        <begin position="2026"/>
        <end position="2060"/>
    </location>
</feature>